<proteinExistence type="predicted"/>
<gene>
    <name evidence="2" type="ORF">CSC94_11835</name>
</gene>
<dbReference type="InterPro" id="IPR037401">
    <property type="entry name" value="SnoaL-like"/>
</dbReference>
<protein>
    <recommendedName>
        <fullName evidence="1">SnoaL-like domain-containing protein</fullName>
    </recommendedName>
</protein>
<evidence type="ECO:0000313" key="3">
    <source>
        <dbReference type="Proteomes" id="UP000221168"/>
    </source>
</evidence>
<dbReference type="InterPro" id="IPR032710">
    <property type="entry name" value="NTF2-like_dom_sf"/>
</dbReference>
<sequence>MSHNAADRQLIMEVTAKYAFGYDEADFALLADSFTENATSGGKVTGTDIAWGPMNGRAEIVSVLEGIRKSQTDQRRHCMSNFIFSEQTETTAKFRCFLNLLAAENGVSRSVSGGWYDVDVVKDTDGVWRMSRMDGVLDAPF</sequence>
<dbReference type="RefSeq" id="WP_099306557.1">
    <property type="nucleotide sequence ID" value="NZ_PDVP01000006.1"/>
</dbReference>
<dbReference type="Proteomes" id="UP000221168">
    <property type="component" value="Unassembled WGS sequence"/>
</dbReference>
<keyword evidence="3" id="KW-1185">Reference proteome</keyword>
<comment type="caution">
    <text evidence="2">The sequence shown here is derived from an EMBL/GenBank/DDBJ whole genome shotgun (WGS) entry which is preliminary data.</text>
</comment>
<dbReference type="EMBL" id="PDVP01000006">
    <property type="protein sequence ID" value="PHP66791.1"/>
    <property type="molecule type" value="Genomic_DNA"/>
</dbReference>
<organism evidence="2 3">
    <name type="scientific">Zhengella mangrovi</name>
    <dbReference type="NCBI Taxonomy" id="1982044"/>
    <lineage>
        <taxon>Bacteria</taxon>
        <taxon>Pseudomonadati</taxon>
        <taxon>Pseudomonadota</taxon>
        <taxon>Alphaproteobacteria</taxon>
        <taxon>Hyphomicrobiales</taxon>
        <taxon>Notoacmeibacteraceae</taxon>
        <taxon>Zhengella</taxon>
    </lineage>
</organism>
<dbReference type="SUPFAM" id="SSF54427">
    <property type="entry name" value="NTF2-like"/>
    <property type="match status" value="1"/>
</dbReference>
<evidence type="ECO:0000259" key="1">
    <source>
        <dbReference type="Pfam" id="PF13577"/>
    </source>
</evidence>
<dbReference type="Pfam" id="PF13577">
    <property type="entry name" value="SnoaL_4"/>
    <property type="match status" value="1"/>
</dbReference>
<dbReference type="AlphaFoldDB" id="A0A2G1QMV2"/>
<reference evidence="2 3" key="1">
    <citation type="submission" date="2017-10" db="EMBL/GenBank/DDBJ databases">
        <title>Sedimentibacterium mangrovi gen. nov., sp. nov., a novel member of family Phyllobacteriacea isolated from mangrove sediment.</title>
        <authorList>
            <person name="Liao H."/>
            <person name="Tian Y."/>
        </authorList>
    </citation>
    <scope>NUCLEOTIDE SEQUENCE [LARGE SCALE GENOMIC DNA]</scope>
    <source>
        <strain evidence="2 3">X9-2-2</strain>
    </source>
</reference>
<dbReference type="Gene3D" id="3.10.450.50">
    <property type="match status" value="1"/>
</dbReference>
<accession>A0A2G1QMV2</accession>
<name>A0A2G1QMV2_9HYPH</name>
<evidence type="ECO:0000313" key="2">
    <source>
        <dbReference type="EMBL" id="PHP66791.1"/>
    </source>
</evidence>
<feature type="domain" description="SnoaL-like" evidence="1">
    <location>
        <begin position="5"/>
        <end position="133"/>
    </location>
</feature>
<dbReference type="OrthoDB" id="8117193at2"/>